<evidence type="ECO:0000313" key="3">
    <source>
        <dbReference type="EMBL" id="PWC21036.1"/>
    </source>
</evidence>
<sequence>MASVKSNMLPKVIVVGVLAAAIVVGLKSCGGNKSPEKNQHDQSVLANLSPEELHALGVEGDTPEDTLRTLVGTLRTTRTQQAELQKNIDNVLKENEELRKRNQNVSGQVSEAVAGFQKQALQRQQQLQQEQQTLMGKIQSLTDQLANNKDKKKNDSDIPLGLGLDGMGASDGRAEPGQDGLMWVNPKDQQEPDPRNTNSAKEGPQFPTSFLADNALTRQKAAYEQQVKGHTHEKGEEENAEPVYTLPENATLVGSRAMTALLGRVPINGTVTDPYPFKLLIGKDNLTANGIELPDVEGAVVSGTASGDWTLSCVRGQVNSITFVFADGTIRTLPKANANTGSNNSGGAGNGKDVSTNAGIGWISDDNGIPCIGGERKSNASTYLPTIAALSGASAAGDAFSQGQYTSQNNVNGITSTMTGSAGQAVLGKALSGSMKETADWVRERYGMMFDAIYVPPGQKLAIHITRQLAIDFETQGRKVRYDDFSLPDSGTPGGLD</sequence>
<keyword evidence="6" id="KW-1185">Reference proteome</keyword>
<dbReference type="OrthoDB" id="7061550at2"/>
<keyword evidence="1" id="KW-0175">Coiled coil</keyword>
<dbReference type="RefSeq" id="WP_009114242.1">
    <property type="nucleotide sequence ID" value="NZ_CP034036.1"/>
</dbReference>
<dbReference type="NCBIfam" id="TIGR03752">
    <property type="entry name" value="conj_TIGR03752"/>
    <property type="match status" value="1"/>
</dbReference>
<dbReference type="AlphaFoldDB" id="A0A2U1UH78"/>
<gene>
    <name evidence="3" type="ORF">DDT54_19810</name>
    <name evidence="4" type="ORF">EH206_19420</name>
</gene>
<proteinExistence type="predicted"/>
<protein>
    <submittedName>
        <fullName evidence="3">TIGR03752 family integrating conjugative element protein</fullName>
    </submittedName>
</protein>
<organism evidence="3 5">
    <name type="scientific">Brenneria nigrifluens DSM 30175 = ATCC 13028</name>
    <dbReference type="NCBI Taxonomy" id="1121120"/>
    <lineage>
        <taxon>Bacteria</taxon>
        <taxon>Pseudomonadati</taxon>
        <taxon>Pseudomonadota</taxon>
        <taxon>Gammaproteobacteria</taxon>
        <taxon>Enterobacterales</taxon>
        <taxon>Pectobacteriaceae</taxon>
        <taxon>Brenneria</taxon>
    </lineage>
</organism>
<feature type="coiled-coil region" evidence="1">
    <location>
        <begin position="74"/>
        <end position="144"/>
    </location>
</feature>
<evidence type="ECO:0000313" key="5">
    <source>
        <dbReference type="Proteomes" id="UP000295985"/>
    </source>
</evidence>
<accession>A0A2U1UH78</accession>
<dbReference type="InterPro" id="IPR021207">
    <property type="entry name" value="Integr_conj_element_PFL4705"/>
</dbReference>
<reference evidence="3 5" key="1">
    <citation type="submission" date="2018-04" db="EMBL/GenBank/DDBJ databases">
        <title>Brenneria corticis sp.nov.</title>
        <authorList>
            <person name="Li Y."/>
        </authorList>
    </citation>
    <scope>NUCLEOTIDE SEQUENCE [LARGE SCALE GENOMIC DNA]</scope>
    <source>
        <strain evidence="3 5">LMG 2694</strain>
    </source>
</reference>
<evidence type="ECO:0000256" key="2">
    <source>
        <dbReference type="SAM" id="MobiDB-lite"/>
    </source>
</evidence>
<dbReference type="Proteomes" id="UP000303847">
    <property type="component" value="Chromosome"/>
</dbReference>
<feature type="region of interest" description="Disordered" evidence="2">
    <location>
        <begin position="147"/>
        <end position="208"/>
    </location>
</feature>
<evidence type="ECO:0000313" key="6">
    <source>
        <dbReference type="Proteomes" id="UP000303847"/>
    </source>
</evidence>
<evidence type="ECO:0000313" key="4">
    <source>
        <dbReference type="EMBL" id="QCR06139.1"/>
    </source>
</evidence>
<evidence type="ECO:0000256" key="1">
    <source>
        <dbReference type="SAM" id="Coils"/>
    </source>
</evidence>
<dbReference type="Proteomes" id="UP000295985">
    <property type="component" value="Unassembled WGS sequence"/>
</dbReference>
<reference evidence="4 6" key="2">
    <citation type="submission" date="2018-11" db="EMBL/GenBank/DDBJ databases">
        <title>Genome sequences of Brenneria nigrifluens and Brenneria rubrifaciens.</title>
        <authorList>
            <person name="Poret-Peterson A.T."/>
            <person name="McClean A.E."/>
            <person name="Kluepfel D.A."/>
        </authorList>
    </citation>
    <scope>NUCLEOTIDE SEQUENCE [LARGE SCALE GENOMIC DNA]</scope>
    <source>
        <strain evidence="4 6">ATCC 13028</strain>
    </source>
</reference>
<dbReference type="EMBL" id="QDKK01000041">
    <property type="protein sequence ID" value="PWC21036.1"/>
    <property type="molecule type" value="Genomic_DNA"/>
</dbReference>
<name>A0A2U1UH78_9GAMM</name>
<dbReference type="EMBL" id="CP034036">
    <property type="protein sequence ID" value="QCR06139.1"/>
    <property type="molecule type" value="Genomic_DNA"/>
</dbReference>